<protein>
    <submittedName>
        <fullName evidence="2">Uncharacterized protein</fullName>
    </submittedName>
</protein>
<keyword evidence="1" id="KW-0472">Membrane</keyword>
<keyword evidence="1" id="KW-0812">Transmembrane</keyword>
<keyword evidence="1" id="KW-1133">Transmembrane helix</keyword>
<dbReference type="OrthoDB" id="2970044at2"/>
<name>A0A177L0T5_9BACI</name>
<evidence type="ECO:0000313" key="3">
    <source>
        <dbReference type="Proteomes" id="UP000077271"/>
    </source>
</evidence>
<dbReference type="Proteomes" id="UP000077271">
    <property type="component" value="Unassembled WGS sequence"/>
</dbReference>
<dbReference type="RefSeq" id="WP_063974408.1">
    <property type="nucleotide sequence ID" value="NZ_LQWZ01000004.1"/>
</dbReference>
<dbReference type="EMBL" id="LQWZ01000004">
    <property type="protein sequence ID" value="OAH59278.1"/>
    <property type="molecule type" value="Genomic_DNA"/>
</dbReference>
<accession>A0A177L0T5</accession>
<comment type="caution">
    <text evidence="2">The sequence shown here is derived from an EMBL/GenBank/DDBJ whole genome shotgun (WGS) entry which is preliminary data.</text>
</comment>
<dbReference type="AlphaFoldDB" id="A0A177L0T5"/>
<feature type="transmembrane region" description="Helical" evidence="1">
    <location>
        <begin position="74"/>
        <end position="93"/>
    </location>
</feature>
<evidence type="ECO:0000256" key="1">
    <source>
        <dbReference type="SAM" id="Phobius"/>
    </source>
</evidence>
<gene>
    <name evidence="2" type="ORF">AWH48_16195</name>
</gene>
<feature type="transmembrane region" description="Helical" evidence="1">
    <location>
        <begin position="36"/>
        <end position="54"/>
    </location>
</feature>
<reference evidence="2 3" key="1">
    <citation type="submission" date="2016-01" db="EMBL/GenBank/DDBJ databases">
        <title>Investigation of taxonomic status of Bacillus aminovorans.</title>
        <authorList>
            <person name="Verma A."/>
            <person name="Pal Y."/>
            <person name="Krishnamurthi S."/>
        </authorList>
    </citation>
    <scope>NUCLEOTIDE SEQUENCE [LARGE SCALE GENOMIC DNA]</scope>
    <source>
        <strain evidence="2 3">DSM 4337</strain>
    </source>
</reference>
<feature type="transmembrane region" description="Helical" evidence="1">
    <location>
        <begin position="6"/>
        <end position="29"/>
    </location>
</feature>
<sequence>MISYSTLFHPLALDLLIIPVSIGLGLLLVWITEKMIAGLLVQFILIVLFDLWFWGSFYEDGLYADSAVDLGDFINYGFFSAATWGISWLLLYYKNYRKIKAESRWDS</sequence>
<evidence type="ECO:0000313" key="2">
    <source>
        <dbReference type="EMBL" id="OAH59278.1"/>
    </source>
</evidence>
<proteinExistence type="predicted"/>
<organism evidence="2 3">
    <name type="scientific">Domibacillus aminovorans</name>
    <dbReference type="NCBI Taxonomy" id="29332"/>
    <lineage>
        <taxon>Bacteria</taxon>
        <taxon>Bacillati</taxon>
        <taxon>Bacillota</taxon>
        <taxon>Bacilli</taxon>
        <taxon>Bacillales</taxon>
        <taxon>Bacillaceae</taxon>
        <taxon>Domibacillus</taxon>
    </lineage>
</organism>